<organism evidence="1 2">
    <name type="scientific">Chaenocephalus aceratus</name>
    <name type="common">Blackfin icefish</name>
    <name type="synonym">Chaenichthys aceratus</name>
    <dbReference type="NCBI Taxonomy" id="36190"/>
    <lineage>
        <taxon>Eukaryota</taxon>
        <taxon>Metazoa</taxon>
        <taxon>Chordata</taxon>
        <taxon>Craniata</taxon>
        <taxon>Vertebrata</taxon>
        <taxon>Euteleostomi</taxon>
        <taxon>Actinopterygii</taxon>
        <taxon>Neopterygii</taxon>
        <taxon>Teleostei</taxon>
        <taxon>Neoteleostei</taxon>
        <taxon>Acanthomorphata</taxon>
        <taxon>Eupercaria</taxon>
        <taxon>Perciformes</taxon>
        <taxon>Notothenioidei</taxon>
        <taxon>Channichthyidae</taxon>
        <taxon>Chaenocephalus</taxon>
    </lineage>
</organism>
<accession>A0ACB9XBX2</accession>
<gene>
    <name evidence="1" type="ORF">KUCAC02_012500</name>
</gene>
<proteinExistence type="predicted"/>
<dbReference type="EMBL" id="CM043791">
    <property type="protein sequence ID" value="KAI4823948.1"/>
    <property type="molecule type" value="Genomic_DNA"/>
</dbReference>
<name>A0ACB9XBX2_CHAAC</name>
<sequence>MHSYVFLATQPPPKPTCFLPSPAILPLIEALVTHHAGGTMASNFIPIHLPETCALRVNLHPHATCLSPPYPPPPLPPYHPTSTPPMPRCGGLVSLKVGGQREDSTLFAQAVLFPVPQPAVRLPAVKVTLPAAMDYTGAHSQAEYDIALEGRSEARLAATSPVELLDTSTLVKC</sequence>
<dbReference type="Proteomes" id="UP001057452">
    <property type="component" value="Chromosome 7"/>
</dbReference>
<evidence type="ECO:0000313" key="1">
    <source>
        <dbReference type="EMBL" id="KAI4823948.1"/>
    </source>
</evidence>
<evidence type="ECO:0000313" key="2">
    <source>
        <dbReference type="Proteomes" id="UP001057452"/>
    </source>
</evidence>
<comment type="caution">
    <text evidence="1">The sequence shown here is derived from an EMBL/GenBank/DDBJ whole genome shotgun (WGS) entry which is preliminary data.</text>
</comment>
<reference evidence="1" key="1">
    <citation type="submission" date="2022-05" db="EMBL/GenBank/DDBJ databases">
        <title>Chromosome-level genome of Chaenocephalus aceratus.</title>
        <authorList>
            <person name="Park H."/>
        </authorList>
    </citation>
    <scope>NUCLEOTIDE SEQUENCE</scope>
    <source>
        <strain evidence="1">KU_202001</strain>
    </source>
</reference>
<protein>
    <submittedName>
        <fullName evidence="1">Uncharacterized protein</fullName>
    </submittedName>
</protein>
<keyword evidence="2" id="KW-1185">Reference proteome</keyword>